<feature type="domain" description="Protein kinase" evidence="6">
    <location>
        <begin position="1"/>
        <end position="264"/>
    </location>
</feature>
<dbReference type="SUPFAM" id="SSF56112">
    <property type="entry name" value="Protein kinase-like (PK-like)"/>
    <property type="match status" value="1"/>
</dbReference>
<keyword evidence="9" id="KW-1185">Reference proteome</keyword>
<dbReference type="InterPro" id="IPR000719">
    <property type="entry name" value="Prot_kinase_dom"/>
</dbReference>
<dbReference type="Gene3D" id="1.10.287.130">
    <property type="match status" value="1"/>
</dbReference>
<evidence type="ECO:0000313" key="9">
    <source>
        <dbReference type="Proteomes" id="UP000034883"/>
    </source>
</evidence>
<dbReference type="SMART" id="SM00387">
    <property type="entry name" value="HATPase_c"/>
    <property type="match status" value="1"/>
</dbReference>
<dbReference type="Gene3D" id="1.10.510.10">
    <property type="entry name" value="Transferase(Phosphotransferase) domain 1"/>
    <property type="match status" value="1"/>
</dbReference>
<dbReference type="SMART" id="SM00388">
    <property type="entry name" value="HisKA"/>
    <property type="match status" value="1"/>
</dbReference>
<dbReference type="STRING" id="927083.DB32_007113"/>
<dbReference type="SUPFAM" id="SSF47384">
    <property type="entry name" value="Homodimeric domain of signal transducing histidine kinase"/>
    <property type="match status" value="1"/>
</dbReference>
<dbReference type="Gene3D" id="3.30.450.40">
    <property type="match status" value="2"/>
</dbReference>
<dbReference type="SUPFAM" id="SSF52540">
    <property type="entry name" value="P-loop containing nucleoside triphosphate hydrolases"/>
    <property type="match status" value="2"/>
</dbReference>
<dbReference type="InterPro" id="IPR053159">
    <property type="entry name" value="Hybrid_Histidine_Kinase"/>
</dbReference>
<name>A0A0F6SH77_9BACT</name>
<dbReference type="CDD" id="cd14014">
    <property type="entry name" value="STKc_PknB_like"/>
    <property type="match status" value="1"/>
</dbReference>
<dbReference type="InterPro" id="IPR027417">
    <property type="entry name" value="P-loop_NTPase"/>
</dbReference>
<dbReference type="PROSITE" id="PS50011">
    <property type="entry name" value="PROTEIN_KINASE_DOM"/>
    <property type="match status" value="1"/>
</dbReference>
<dbReference type="EMBL" id="CP011125">
    <property type="protein sequence ID" value="AKF09964.1"/>
    <property type="molecule type" value="Genomic_DNA"/>
</dbReference>
<dbReference type="CDD" id="cd00075">
    <property type="entry name" value="HATPase"/>
    <property type="match status" value="1"/>
</dbReference>
<accession>A0A0F6SH77</accession>
<dbReference type="FunFam" id="3.30.565.10:FF:000006">
    <property type="entry name" value="Sensor histidine kinase WalK"/>
    <property type="match status" value="1"/>
</dbReference>
<dbReference type="InterPro" id="IPR003661">
    <property type="entry name" value="HisK_dim/P_dom"/>
</dbReference>
<sequence>MFRVRDASGRSRVLKTVRRGSRARRGAELLVREHAMLVRVSAIPGISRVIAIEDAEGERPRLWLEDAGPRDLKSLLRRGPLAIDDALRIAVDLTEIVALLHRAHVLHRDINPTNVVVSADARRITLVDFDLATDVPGPAPRDALEVDVEGTLLYVAPEQTGRLDRVVDQRADLYALGATFYEMLTGGPPFALRDPVELVHAHLARAPLPPSELRAEIPRVLSDVVLKLLAKVPEQRYQSADSLLADLREARARWDVSRAIEPFELARLDVARTIVPEGRIYGREHEISLLEGAFERARQGARETVMITGPPGIGKTALVHALRARARAVGGHFGAGKLDPVRGNAPYAPVIEAIDAIVRELVTSPDGTPSEWRARIADAVGANARVITDLVPGARALLGEPPALEPVAPADAETRFDLTFEAFVQALATPESPLVLFVDDLHWADAASLRVIELLATSTTLRHVMLVGAYRSEDGTADPPLGDTFAAIREHHAPLRIVLLGPIERDAVAALCADALHASPDRADALAAVVHRKTAGNPFYVERFLRDLHQRGLLALDVERAEWSWSAEQIAAAPMSENVVELMLDAVRRLPTSVQRVLGAASCFKRAIDVDLLARLVERPEAEIAEALWTAVEQSLLVAEPRAPLAGDAPDAPMHARDATYRFAHDRVQQAMGSLLDDAERQRLHLRLGRLLGEDPDARDQRLFDRVDHLNRGAALMSDDERIELAALNLAAGRAAKAASAFGPALAYHERGVALLAADPWRTHPELCFALHRDAAEAAYVVGDHERAEALVEAAIRHAPSRFEKAALYSLRLLAADARGAYREATRWGREGLRILGVELPEDGALVHAVDEEVAAVAASRRERSEEELIAAPPMRDRDALACVQLLDDLAAPTFYSSWRLHVWIRARTVRLVLDHGNVPPAGIAYATYGKVMEDRGDAQAAHSYIRLGAVLSQRWRTQKSRALTLFAVFMNHWRAPLRSSVPLARRAIAASSEVGDSGYAARTRAALTSLLYLQGTPLGQVLSEVERAAAFCRRLKQQAGTEQLTLQRQMIRCLQGRTRERGGWEDDEFDEVRFAGAFAESPHHECAYHVMRLETSYLLGDLRDARARMHAAGERWRAVSGLFLAAQYVYVACLTRAALADVAPEEREALLVAIDRGRERLRRWAENCPPNFAHKHDLVAAEAARLREQHVEATSRYEAAISGARREGFEQDEALASELAARYYRGLGQRRIASFYLEAAMDAYARWGATAKVEALEEETRELGVTGTIPLNVVITPPSDQVARAALDRLGLFEAAETISSEVSFEGVVEKLMRVCLATAGAQRGVLVLEREGALEVRAAGAVGEPPNLEVEPLRTSDRAPTSLVEHAFRSGEVLVLAHAAHHVRFGADAYVASRQTKSALAMPIQRQGRTIGVLYLENDLVTRAFTAERVQVLRLLSSQIAISLENSRLFEDLRLEVGERARAERRLRFLSEASVALARSLDWDATAACVAKLAVPFLGDWSTLDVVRDGGSTSRVAEAHADERREARLGAHHDHERESRPIAAVALRTGEPLIRRREDAGAADLESVELGDAESVVAVPLRARDRVVGVLTIGSSSAARMHDEADLSLAQELAHRAANSLENARLYREAEDAVRLRDEFLSIASHELRTPLASLQLAVQGLPRMLPPTCIEDARRVTALVTRQVHRLDSLIGLLLDVSRIRRGRLQLDRQRVDLREIAREAMSLLAQDLSRSGSELVVRAEAPVVGCWDGARLEQVLINLLGNAIKFGRGGRIHVSVSLDGELARVVVEDHGIGIPREVRDHVFEPFRRGVSSRHYGGLGLGLFITKTIIEEHGGRITVASEVDQGTTFTVELPTTC</sequence>
<dbReference type="Pfam" id="PF00512">
    <property type="entry name" value="HisKA"/>
    <property type="match status" value="1"/>
</dbReference>
<comment type="catalytic activity">
    <reaction evidence="1">
        <text>ATP + protein L-histidine = ADP + protein N-phospho-L-histidine.</text>
        <dbReference type="EC" id="2.7.13.3"/>
    </reaction>
</comment>
<dbReference type="PANTHER" id="PTHR43642:SF1">
    <property type="entry name" value="HYBRID SIGNAL TRANSDUCTION HISTIDINE KINASE G"/>
    <property type="match status" value="1"/>
</dbReference>
<keyword evidence="4" id="KW-0808">Transferase</keyword>
<evidence type="ECO:0000256" key="2">
    <source>
        <dbReference type="ARBA" id="ARBA00012438"/>
    </source>
</evidence>
<dbReference type="GO" id="GO:0005524">
    <property type="term" value="F:ATP binding"/>
    <property type="evidence" value="ECO:0007669"/>
    <property type="project" value="InterPro"/>
</dbReference>
<evidence type="ECO:0000256" key="5">
    <source>
        <dbReference type="ARBA" id="ARBA00022777"/>
    </source>
</evidence>
<dbReference type="SUPFAM" id="SSF55781">
    <property type="entry name" value="GAF domain-like"/>
    <property type="match status" value="2"/>
</dbReference>
<reference evidence="8 9" key="1">
    <citation type="submission" date="2015-03" db="EMBL/GenBank/DDBJ databases">
        <title>Genome assembly of Sandaracinus amylolyticus DSM 53668.</title>
        <authorList>
            <person name="Sharma G."/>
            <person name="Subramanian S."/>
        </authorList>
    </citation>
    <scope>NUCLEOTIDE SEQUENCE [LARGE SCALE GENOMIC DNA]</scope>
    <source>
        <strain evidence="8 9">DSM 53668</strain>
    </source>
</reference>
<dbReference type="InterPro" id="IPR036890">
    <property type="entry name" value="HATPase_C_sf"/>
</dbReference>
<dbReference type="InterPro" id="IPR005467">
    <property type="entry name" value="His_kinase_dom"/>
</dbReference>
<dbReference type="EC" id="2.7.13.3" evidence="2"/>
<dbReference type="SUPFAM" id="SSF55874">
    <property type="entry name" value="ATPase domain of HSP90 chaperone/DNA topoisomerase II/histidine kinase"/>
    <property type="match status" value="1"/>
</dbReference>
<dbReference type="InterPro" id="IPR036097">
    <property type="entry name" value="HisK_dim/P_sf"/>
</dbReference>
<dbReference type="PRINTS" id="PR00344">
    <property type="entry name" value="BCTRLSENSOR"/>
</dbReference>
<dbReference type="PROSITE" id="PS50109">
    <property type="entry name" value="HIS_KIN"/>
    <property type="match status" value="1"/>
</dbReference>
<evidence type="ECO:0000259" key="6">
    <source>
        <dbReference type="PROSITE" id="PS50011"/>
    </source>
</evidence>
<dbReference type="InterPro" id="IPR041664">
    <property type="entry name" value="AAA_16"/>
</dbReference>
<dbReference type="Pfam" id="PF13185">
    <property type="entry name" value="GAF_2"/>
    <property type="match status" value="1"/>
</dbReference>
<dbReference type="Gene3D" id="3.40.50.300">
    <property type="entry name" value="P-loop containing nucleotide triphosphate hydrolases"/>
    <property type="match status" value="1"/>
</dbReference>
<feature type="domain" description="Histidine kinase" evidence="7">
    <location>
        <begin position="1645"/>
        <end position="1860"/>
    </location>
</feature>
<evidence type="ECO:0000256" key="4">
    <source>
        <dbReference type="ARBA" id="ARBA00022679"/>
    </source>
</evidence>
<evidence type="ECO:0000256" key="1">
    <source>
        <dbReference type="ARBA" id="ARBA00000085"/>
    </source>
</evidence>
<evidence type="ECO:0000259" key="7">
    <source>
        <dbReference type="PROSITE" id="PS50109"/>
    </source>
</evidence>
<dbReference type="Pfam" id="PF01590">
    <property type="entry name" value="GAF"/>
    <property type="match status" value="1"/>
</dbReference>
<dbReference type="Gene3D" id="3.30.565.10">
    <property type="entry name" value="Histidine kinase-like ATPase, C-terminal domain"/>
    <property type="match status" value="1"/>
</dbReference>
<evidence type="ECO:0000256" key="3">
    <source>
        <dbReference type="ARBA" id="ARBA00022553"/>
    </source>
</evidence>
<dbReference type="InterPro" id="IPR003018">
    <property type="entry name" value="GAF"/>
</dbReference>
<dbReference type="GO" id="GO:0000155">
    <property type="term" value="F:phosphorelay sensor kinase activity"/>
    <property type="evidence" value="ECO:0007669"/>
    <property type="project" value="InterPro"/>
</dbReference>
<dbReference type="InterPro" id="IPR011009">
    <property type="entry name" value="Kinase-like_dom_sf"/>
</dbReference>
<dbReference type="SMART" id="SM00065">
    <property type="entry name" value="GAF"/>
    <property type="match status" value="2"/>
</dbReference>
<proteinExistence type="predicted"/>
<dbReference type="InterPro" id="IPR003594">
    <property type="entry name" value="HATPase_dom"/>
</dbReference>
<dbReference type="SMART" id="SM00220">
    <property type="entry name" value="S_TKc"/>
    <property type="match status" value="1"/>
</dbReference>
<dbReference type="Pfam" id="PF13191">
    <property type="entry name" value="AAA_16"/>
    <property type="match status" value="1"/>
</dbReference>
<protein>
    <recommendedName>
        <fullName evidence="2">histidine kinase</fullName>
        <ecNumber evidence="2">2.7.13.3</ecNumber>
    </recommendedName>
</protein>
<organism evidence="8 9">
    <name type="scientific">Sandaracinus amylolyticus</name>
    <dbReference type="NCBI Taxonomy" id="927083"/>
    <lineage>
        <taxon>Bacteria</taxon>
        <taxon>Pseudomonadati</taxon>
        <taxon>Myxococcota</taxon>
        <taxon>Polyangia</taxon>
        <taxon>Polyangiales</taxon>
        <taxon>Sandaracinaceae</taxon>
        <taxon>Sandaracinus</taxon>
    </lineage>
</organism>
<dbReference type="CDD" id="cd00082">
    <property type="entry name" value="HisKA"/>
    <property type="match status" value="1"/>
</dbReference>
<dbReference type="Proteomes" id="UP000034883">
    <property type="component" value="Chromosome"/>
</dbReference>
<dbReference type="KEGG" id="samy:DB32_007113"/>
<keyword evidence="5 8" id="KW-0418">Kinase</keyword>
<dbReference type="Pfam" id="PF02518">
    <property type="entry name" value="HATPase_c"/>
    <property type="match status" value="1"/>
</dbReference>
<gene>
    <name evidence="8" type="ORF">DB32_007113</name>
</gene>
<dbReference type="PANTHER" id="PTHR43642">
    <property type="entry name" value="HYBRID SIGNAL TRANSDUCTION HISTIDINE KINASE G"/>
    <property type="match status" value="1"/>
</dbReference>
<keyword evidence="3" id="KW-0597">Phosphoprotein</keyword>
<dbReference type="InterPro" id="IPR004358">
    <property type="entry name" value="Sig_transdc_His_kin-like_C"/>
</dbReference>
<dbReference type="InterPro" id="IPR029016">
    <property type="entry name" value="GAF-like_dom_sf"/>
</dbReference>
<dbReference type="Pfam" id="PF00069">
    <property type="entry name" value="Pkinase"/>
    <property type="match status" value="1"/>
</dbReference>
<evidence type="ECO:0000313" key="8">
    <source>
        <dbReference type="EMBL" id="AKF09964.1"/>
    </source>
</evidence>